<evidence type="ECO:0000259" key="1">
    <source>
        <dbReference type="Pfam" id="PF10145"/>
    </source>
</evidence>
<keyword evidence="3" id="KW-1185">Reference proteome</keyword>
<accession>A0A926DPD8</accession>
<feature type="domain" description="Phage tail tape measure protein" evidence="1">
    <location>
        <begin position="321"/>
        <end position="526"/>
    </location>
</feature>
<dbReference type="RefSeq" id="WP_249312045.1">
    <property type="nucleotide sequence ID" value="NZ_JACRSU010000002.1"/>
</dbReference>
<name>A0A926DPD8_9FIRM</name>
<evidence type="ECO:0000313" key="2">
    <source>
        <dbReference type="EMBL" id="MBC8540855.1"/>
    </source>
</evidence>
<dbReference type="Proteomes" id="UP000611762">
    <property type="component" value="Unassembled WGS sequence"/>
</dbReference>
<reference evidence="2" key="1">
    <citation type="submission" date="2020-08" db="EMBL/GenBank/DDBJ databases">
        <title>Genome public.</title>
        <authorList>
            <person name="Liu C."/>
            <person name="Sun Q."/>
        </authorList>
    </citation>
    <scope>NUCLEOTIDE SEQUENCE</scope>
    <source>
        <strain evidence="2">H8</strain>
    </source>
</reference>
<comment type="caution">
    <text evidence="2">The sequence shown here is derived from an EMBL/GenBank/DDBJ whole genome shotgun (WGS) entry which is preliminary data.</text>
</comment>
<organism evidence="2 3">
    <name type="scientific">Congzhengia minquanensis</name>
    <dbReference type="NCBI Taxonomy" id="2763657"/>
    <lineage>
        <taxon>Bacteria</taxon>
        <taxon>Bacillati</taxon>
        <taxon>Bacillota</taxon>
        <taxon>Clostridia</taxon>
        <taxon>Eubacteriales</taxon>
        <taxon>Oscillospiraceae</taxon>
        <taxon>Congzhengia</taxon>
    </lineage>
</organism>
<gene>
    <name evidence="2" type="ORF">H8698_07675</name>
</gene>
<protein>
    <submittedName>
        <fullName evidence="2">Phage tail tape measure protein</fullName>
    </submittedName>
</protein>
<dbReference type="AlphaFoldDB" id="A0A926DPD8"/>
<dbReference type="InterPro" id="IPR010090">
    <property type="entry name" value="Phage_tape_meas"/>
</dbReference>
<dbReference type="NCBIfam" id="TIGR01760">
    <property type="entry name" value="tape_meas_TP901"/>
    <property type="match status" value="1"/>
</dbReference>
<evidence type="ECO:0000313" key="3">
    <source>
        <dbReference type="Proteomes" id="UP000611762"/>
    </source>
</evidence>
<sequence length="701" mass="76574">MNNFEVLIKAILDTSSIGKQDIDKVQKVINKLSVNIAADIDKADLIASIKKVIPEIESELKKISGVDIKINDSAVTKAVNNLIKDNQRLQAEFDKTAQKSNKIKLSIDNGTYEKQLNQAISATQKWKSENAQLKSSINDLELAYKDLINPQQADQRVKNEERFQQALKKTQNLTSIQKGKYATDDEVTTLLNKYQTFYDKNTAAHKKWGAQLLKNINELSNGMKIPIDRANQLEKELQDVGNAARQAGKLGYSSFDKIKNIWNKFGGWTLGTQSMMFFVNETREAVKELKQVDTLLTEISKANDKLSKNELKGIGNRSFETASKYGKKSTDYLSGVQEASRAGYSDAEDIAELSVAVQGAGDVTAEIANQYVIATDKAYGLQGNVQKLTEVFDGSNKITNLNAVNMTKLAEGMSIVGSTAASFGVDVNETTAALGTMAAVTQQEGSEVARAFRAILLNIRQVSDEEEGISAEGLTKYEKACNALNVKLKETKNGVTSLRDPMEVLNELSVEYSKLNNNDIRRTNLLNSVGGKLRATQLDALLRNWDMYEKMLGEYANGGGSMAVEAEKSANNLEGSLNSLGNTWTDLISSFAQSGTLIGAVQELNSALSVLKSILAPIGGLLNNVLTVGDGFVPKVALISASIKGLSKLNLAKKLTSFVGRDKMLSLIICPPHGDGNIERVYNEDGFISKTVCSKRLKWCA</sequence>
<dbReference type="Pfam" id="PF10145">
    <property type="entry name" value="PhageMin_Tail"/>
    <property type="match status" value="1"/>
</dbReference>
<dbReference type="EMBL" id="JACRSU010000002">
    <property type="protein sequence ID" value="MBC8540855.1"/>
    <property type="molecule type" value="Genomic_DNA"/>
</dbReference>
<proteinExistence type="predicted"/>